<protein>
    <submittedName>
        <fullName evidence="1">Uncharacterized protein</fullName>
    </submittedName>
</protein>
<accession>A0ACB9QA20</accession>
<dbReference type="Proteomes" id="UP000828941">
    <property type="component" value="Chromosome 1"/>
</dbReference>
<evidence type="ECO:0000313" key="1">
    <source>
        <dbReference type="EMBL" id="KAI4356897.1"/>
    </source>
</evidence>
<evidence type="ECO:0000313" key="2">
    <source>
        <dbReference type="Proteomes" id="UP000828941"/>
    </source>
</evidence>
<name>A0ACB9QA20_BAUVA</name>
<keyword evidence="2" id="KW-1185">Reference proteome</keyword>
<comment type="caution">
    <text evidence="1">The sequence shown here is derived from an EMBL/GenBank/DDBJ whole genome shotgun (WGS) entry which is preliminary data.</text>
</comment>
<proteinExistence type="predicted"/>
<sequence>MLTENDTDRITNLAEELKCHILSFLPSKDAIRTSVLSSRWRTLWTFVPVVYFQNDEELLNERFLQCVKSTLTRRDGQPIKKFSLRSDFEDRDWLELEACTNAALNCKVEHLELSNFHLFPPSLLPPSVLTCPTIVVLELMKFLISPSSITSPVNWPKLKTLYLYFNTFTSDDIVNFFLRLPCSSTFINV</sequence>
<dbReference type="EMBL" id="CM039426">
    <property type="protein sequence ID" value="KAI4356897.1"/>
    <property type="molecule type" value="Genomic_DNA"/>
</dbReference>
<organism evidence="1 2">
    <name type="scientific">Bauhinia variegata</name>
    <name type="common">Purple orchid tree</name>
    <name type="synonym">Phanera variegata</name>
    <dbReference type="NCBI Taxonomy" id="167791"/>
    <lineage>
        <taxon>Eukaryota</taxon>
        <taxon>Viridiplantae</taxon>
        <taxon>Streptophyta</taxon>
        <taxon>Embryophyta</taxon>
        <taxon>Tracheophyta</taxon>
        <taxon>Spermatophyta</taxon>
        <taxon>Magnoliopsida</taxon>
        <taxon>eudicotyledons</taxon>
        <taxon>Gunneridae</taxon>
        <taxon>Pentapetalae</taxon>
        <taxon>rosids</taxon>
        <taxon>fabids</taxon>
        <taxon>Fabales</taxon>
        <taxon>Fabaceae</taxon>
        <taxon>Cercidoideae</taxon>
        <taxon>Cercideae</taxon>
        <taxon>Bauhiniinae</taxon>
        <taxon>Bauhinia</taxon>
    </lineage>
</organism>
<reference evidence="1 2" key="1">
    <citation type="journal article" date="2022" name="DNA Res.">
        <title>Chromosomal-level genome assembly of the orchid tree Bauhinia variegata (Leguminosae; Cercidoideae) supports the allotetraploid origin hypothesis of Bauhinia.</title>
        <authorList>
            <person name="Zhong Y."/>
            <person name="Chen Y."/>
            <person name="Zheng D."/>
            <person name="Pang J."/>
            <person name="Liu Y."/>
            <person name="Luo S."/>
            <person name="Meng S."/>
            <person name="Qian L."/>
            <person name="Wei D."/>
            <person name="Dai S."/>
            <person name="Zhou R."/>
        </authorList>
    </citation>
    <scope>NUCLEOTIDE SEQUENCE [LARGE SCALE GENOMIC DNA]</scope>
    <source>
        <strain evidence="1">BV-YZ2020</strain>
    </source>
</reference>
<gene>
    <name evidence="1" type="ORF">L6164_000880</name>
</gene>